<sequence length="298" mass="34611">MNKMLKKLFIPISMLVSTAALLPLSAVSNKTQDKNDEISDQDLRWNNFIHQASINAILDEVYANDIKAKEAYIQSQKELLNTDYNMKVKSALRFANVISRASSASAGDFWWEGSTFPYPVQQADKIIDEARKKNWLWYLFNLNNFTYMQNNVFTRENNQSQADFAQQDATNKLLYSLFISPKSNVFTQYVKQEQQDSDDVFYYLLNQDGFVLKVNVTAEINYETNEVLAKHVEIYSYLKTFPKLLADENKDLIFNLNKYVRLYGEYNIDTSAETKTDEVLYKDYYGGLLLQYSAVDIK</sequence>
<dbReference type="NCBIfam" id="TIGR04313">
    <property type="entry name" value="aro_clust_Mycop"/>
    <property type="match status" value="1"/>
</dbReference>
<evidence type="ECO:0000256" key="1">
    <source>
        <dbReference type="SAM" id="SignalP"/>
    </source>
</evidence>
<protein>
    <submittedName>
        <fullName evidence="2">Uncharacterized protein</fullName>
    </submittedName>
</protein>
<accession>A0ABY9HE21</accession>
<feature type="signal peptide" evidence="1">
    <location>
        <begin position="1"/>
        <end position="22"/>
    </location>
</feature>
<evidence type="ECO:0000313" key="3">
    <source>
        <dbReference type="Proteomes" id="UP001237011"/>
    </source>
</evidence>
<dbReference type="InterPro" id="IPR027593">
    <property type="entry name" value="Aro_clust"/>
</dbReference>
<keyword evidence="1" id="KW-0732">Signal</keyword>
<dbReference type="Proteomes" id="UP001237011">
    <property type="component" value="Chromosome"/>
</dbReference>
<evidence type="ECO:0000313" key="2">
    <source>
        <dbReference type="EMBL" id="WLP85923.1"/>
    </source>
</evidence>
<keyword evidence="3" id="KW-1185">Reference proteome</keyword>
<organism evidence="2 3">
    <name type="scientific">Mycoplasma seminis</name>
    <dbReference type="NCBI Taxonomy" id="512749"/>
    <lineage>
        <taxon>Bacteria</taxon>
        <taxon>Bacillati</taxon>
        <taxon>Mycoplasmatota</taxon>
        <taxon>Mollicutes</taxon>
        <taxon>Mycoplasmataceae</taxon>
        <taxon>Mycoplasma</taxon>
    </lineage>
</organism>
<gene>
    <name evidence="2" type="ORF">Q8852_02140</name>
</gene>
<name>A0ABY9HE21_9MOLU</name>
<feature type="chain" id="PRO_5045151603" evidence="1">
    <location>
        <begin position="23"/>
        <end position="298"/>
    </location>
</feature>
<reference evidence="2" key="1">
    <citation type="submission" date="2023-08" db="EMBL/GenBank/DDBJ databases">
        <title>Complete genome sequence of Mycoplasma seminis 2200.</title>
        <authorList>
            <person name="Spergser J."/>
        </authorList>
    </citation>
    <scope>NUCLEOTIDE SEQUENCE [LARGE SCALE GENOMIC DNA]</scope>
    <source>
        <strain evidence="2">2200</strain>
    </source>
</reference>
<proteinExistence type="predicted"/>
<dbReference type="RefSeq" id="WP_305938346.1">
    <property type="nucleotide sequence ID" value="NZ_CP132191.1"/>
</dbReference>
<dbReference type="EMBL" id="CP132191">
    <property type="protein sequence ID" value="WLP85923.1"/>
    <property type="molecule type" value="Genomic_DNA"/>
</dbReference>